<dbReference type="AlphaFoldDB" id="A0A4R2L650"/>
<reference evidence="3 4" key="1">
    <citation type="submission" date="2019-03" db="EMBL/GenBank/DDBJ databases">
        <title>Genomic Encyclopedia of Type Strains, Phase IV (KMG-IV): sequencing the most valuable type-strain genomes for metagenomic binning, comparative biology and taxonomic classification.</title>
        <authorList>
            <person name="Goeker M."/>
        </authorList>
    </citation>
    <scope>NUCLEOTIDE SEQUENCE [LARGE SCALE GENOMIC DNA]</scope>
    <source>
        <strain evidence="3 4">DSM 102940</strain>
    </source>
</reference>
<sequence length="62" mass="7046">MTRKNLVFPEARTALDQFKIEMAEELGVSNYNPIDSGYLASYHTGQITRKLVEMAEKQLIGK</sequence>
<evidence type="ECO:0000256" key="2">
    <source>
        <dbReference type="ARBA" id="ARBA00022969"/>
    </source>
</evidence>
<comment type="function">
    <text evidence="1">SASP are bound to spore DNA. They are double-stranded DNA-binding proteins that cause DNA to change to an a-like conformation. They protect the DNA backbone from chemical and enzymatic cleavage and are thus involved in dormant spore's high resistance to UV light.</text>
</comment>
<dbReference type="Gene3D" id="6.10.10.80">
    <property type="entry name" value="Small, acid-soluble spore protein, alpha/beta type-like"/>
    <property type="match status" value="1"/>
</dbReference>
<keyword evidence="2" id="KW-0749">Sporulation</keyword>
<dbReference type="InterPro" id="IPR050847">
    <property type="entry name" value="SASP_DNA-binding"/>
</dbReference>
<dbReference type="PANTHER" id="PTHR36107:SF1">
    <property type="entry name" value="SMALL, ACID-SOLUBLE SPORE PROTEIN A"/>
    <property type="match status" value="1"/>
</dbReference>
<gene>
    <name evidence="3" type="ORF">EV214_102254</name>
</gene>
<dbReference type="RefSeq" id="WP_132242488.1">
    <property type="nucleotide sequence ID" value="NZ_SLWV01000002.1"/>
</dbReference>
<dbReference type="EMBL" id="SLWV01000002">
    <property type="protein sequence ID" value="TCO79529.1"/>
    <property type="molecule type" value="Genomic_DNA"/>
</dbReference>
<evidence type="ECO:0000313" key="3">
    <source>
        <dbReference type="EMBL" id="TCO79529.1"/>
    </source>
</evidence>
<accession>A0A4R2L650</accession>
<dbReference type="GO" id="GO:0006265">
    <property type="term" value="P:DNA topological change"/>
    <property type="evidence" value="ECO:0007669"/>
    <property type="project" value="InterPro"/>
</dbReference>
<name>A0A4R2L650_9FIRM</name>
<comment type="caution">
    <text evidence="3">The sequence shown here is derived from an EMBL/GenBank/DDBJ whole genome shotgun (WGS) entry which is preliminary data.</text>
</comment>
<proteinExistence type="predicted"/>
<evidence type="ECO:0000313" key="4">
    <source>
        <dbReference type="Proteomes" id="UP000294919"/>
    </source>
</evidence>
<protein>
    <submittedName>
        <fullName evidence="3">Small acid-soluble spore protein alpha/beta type</fullName>
    </submittedName>
</protein>
<dbReference type="Proteomes" id="UP000294919">
    <property type="component" value="Unassembled WGS sequence"/>
</dbReference>
<dbReference type="InterPro" id="IPR001448">
    <property type="entry name" value="SASP_alpha/beta-type"/>
</dbReference>
<dbReference type="InterPro" id="IPR038300">
    <property type="entry name" value="SASP_sf_alpha/beta"/>
</dbReference>
<evidence type="ECO:0000256" key="1">
    <source>
        <dbReference type="ARBA" id="ARBA00003863"/>
    </source>
</evidence>
<organism evidence="3 4">
    <name type="scientific">Marinisporobacter balticus</name>
    <dbReference type="NCBI Taxonomy" id="2018667"/>
    <lineage>
        <taxon>Bacteria</taxon>
        <taxon>Bacillati</taxon>
        <taxon>Bacillota</taxon>
        <taxon>Clostridia</taxon>
        <taxon>Peptostreptococcales</taxon>
        <taxon>Thermotaleaceae</taxon>
        <taxon>Marinisporobacter</taxon>
    </lineage>
</organism>
<dbReference type="OrthoDB" id="1683773at2"/>
<keyword evidence="4" id="KW-1185">Reference proteome</keyword>
<dbReference type="GO" id="GO:0030435">
    <property type="term" value="P:sporulation resulting in formation of a cellular spore"/>
    <property type="evidence" value="ECO:0007669"/>
    <property type="project" value="UniProtKB-KW"/>
</dbReference>
<dbReference type="GO" id="GO:0003690">
    <property type="term" value="F:double-stranded DNA binding"/>
    <property type="evidence" value="ECO:0007669"/>
    <property type="project" value="InterPro"/>
</dbReference>
<dbReference type="Pfam" id="PF00269">
    <property type="entry name" value="SASP"/>
    <property type="match status" value="1"/>
</dbReference>
<dbReference type="PANTHER" id="PTHR36107">
    <property type="entry name" value="SMALL, ACID-SOLUBLE SPORE PROTEIN A"/>
    <property type="match status" value="1"/>
</dbReference>